<dbReference type="EMBL" id="HBKN01043389">
    <property type="protein sequence ID" value="CAE2332297.1"/>
    <property type="molecule type" value="Transcribed_RNA"/>
</dbReference>
<feature type="region of interest" description="Disordered" evidence="1">
    <location>
        <begin position="307"/>
        <end position="334"/>
    </location>
</feature>
<proteinExistence type="predicted"/>
<organism evidence="4">
    <name type="scientific">Guillardia theta</name>
    <name type="common">Cryptophyte</name>
    <name type="synonym">Cryptomonas phi</name>
    <dbReference type="NCBI Taxonomy" id="55529"/>
    <lineage>
        <taxon>Eukaryota</taxon>
        <taxon>Cryptophyceae</taxon>
        <taxon>Pyrenomonadales</taxon>
        <taxon>Geminigeraceae</taxon>
        <taxon>Guillardia</taxon>
    </lineage>
</organism>
<feature type="transmembrane region" description="Helical" evidence="2">
    <location>
        <begin position="21"/>
        <end position="42"/>
    </location>
</feature>
<evidence type="ECO:0000313" key="3">
    <source>
        <dbReference type="EMBL" id="CAE2332296.1"/>
    </source>
</evidence>
<feature type="compositionally biased region" description="Low complexity" evidence="1">
    <location>
        <begin position="309"/>
        <end position="318"/>
    </location>
</feature>
<keyword evidence="2" id="KW-1133">Transmembrane helix</keyword>
<gene>
    <name evidence="3" type="ORF">GTHE00462_LOCUS33992</name>
    <name evidence="4" type="ORF">GTHE00462_LOCUS33993</name>
</gene>
<evidence type="ECO:0000256" key="2">
    <source>
        <dbReference type="SAM" id="Phobius"/>
    </source>
</evidence>
<dbReference type="AlphaFoldDB" id="A0A6U6CUH0"/>
<reference evidence="4" key="1">
    <citation type="submission" date="2021-01" db="EMBL/GenBank/DDBJ databases">
        <authorList>
            <person name="Corre E."/>
            <person name="Pelletier E."/>
            <person name="Niang G."/>
            <person name="Scheremetjew M."/>
            <person name="Finn R."/>
            <person name="Kale V."/>
            <person name="Holt S."/>
            <person name="Cochrane G."/>
            <person name="Meng A."/>
            <person name="Brown T."/>
            <person name="Cohen L."/>
        </authorList>
    </citation>
    <scope>NUCLEOTIDE SEQUENCE</scope>
    <source>
        <strain evidence="4">CCMP 2712</strain>
    </source>
</reference>
<feature type="compositionally biased region" description="Basic and acidic residues" evidence="1">
    <location>
        <begin position="319"/>
        <end position="334"/>
    </location>
</feature>
<evidence type="ECO:0000256" key="1">
    <source>
        <dbReference type="SAM" id="MobiDB-lite"/>
    </source>
</evidence>
<feature type="compositionally biased region" description="Polar residues" evidence="1">
    <location>
        <begin position="204"/>
        <end position="220"/>
    </location>
</feature>
<sequence length="334" mass="37884">MQVANAMEERRGGAGGRQQGRVRSTAIAIVCAAALLLLVVGVERESTGSQDSVWLLKEKVAASGVKDSSFAEWFRKQSAAIWFGKRTFKQKLAKEKTEKLSRWLTQHDVHGMQSVMKEEAERRLKARKVELAMEKLARKEHSDKLAKALKEELASYSELKDVSRRKARISQELAEYQPIRTEGDYADLPEARVLSVINSLNDNFRNRSSSEISTQASQAKETPEQEAQRKEEERKEAEEVAKTERTMASTGPTLKKMYDDVVELKNSQKNDLDKMDSNLQAIYDEHGYKSADISQCGDHCIEVQEQNVKESQQQSAREAQQKAREDQELKDGFK</sequence>
<feature type="region of interest" description="Disordered" evidence="1">
    <location>
        <begin position="204"/>
        <end position="274"/>
    </location>
</feature>
<accession>A0A6U6CUH0</accession>
<protein>
    <submittedName>
        <fullName evidence="4">Uncharacterized protein</fullName>
    </submittedName>
</protein>
<feature type="compositionally biased region" description="Basic and acidic residues" evidence="1">
    <location>
        <begin position="256"/>
        <end position="274"/>
    </location>
</feature>
<keyword evidence="2" id="KW-0472">Membrane</keyword>
<evidence type="ECO:0000313" key="4">
    <source>
        <dbReference type="EMBL" id="CAE2332297.1"/>
    </source>
</evidence>
<dbReference type="EMBL" id="HBKN01043388">
    <property type="protein sequence ID" value="CAE2332296.1"/>
    <property type="molecule type" value="Transcribed_RNA"/>
</dbReference>
<name>A0A6U6CUH0_GUITH</name>
<feature type="compositionally biased region" description="Basic and acidic residues" evidence="1">
    <location>
        <begin position="221"/>
        <end position="245"/>
    </location>
</feature>
<keyword evidence="2" id="KW-0812">Transmembrane</keyword>